<sequence>MKRVYLSLFCIMLSLPFLGNNVFPDGTPIPDWFNQNEIIDINTLGKHYRITDYGVVNDSTLLQTEAIQSVIDQAHQNGGGVVLIPKGVFLSGALFFKPKTHLYLDQDAVLKGSDDISDFPILPTRIEGQSINYFAALVNADGLDGFTISGKGTIDGNGLRYWKSFWLRRQVNPQCTNIEELRPRLVYISNCKNVQLSGVRLTNSPFWTTHLYKCEKVKLLDLYIFSPEKPVKAPSTDAVDIDACTYIHIKDCYMSVNDDAVALKGGKGPLADKDETNGGNRNIIIEDCTFGFCHSALTCGSESIHNRNIIFRRCKINRAQRLLWLKMRPDTPQNYEYILVEDITGNASRFLYIKPWAQFFDLQGQKEMPLSYGSNITMRNITLNCDIFFDVSKSDQYILSDFTFENLNIQTKTPDIYTDHITNFTVKNVRINSKEYKFTYLSPS</sequence>
<dbReference type="InterPro" id="IPR011050">
    <property type="entry name" value="Pectin_lyase_fold/virulence"/>
</dbReference>
<organism evidence="6 7">
    <name type="scientific">Proteiniphilum saccharofermentans</name>
    <dbReference type="NCBI Taxonomy" id="1642647"/>
    <lineage>
        <taxon>Bacteria</taxon>
        <taxon>Pseudomonadati</taxon>
        <taxon>Bacteroidota</taxon>
        <taxon>Bacteroidia</taxon>
        <taxon>Bacteroidales</taxon>
        <taxon>Dysgonomonadaceae</taxon>
        <taxon>Proteiniphilum</taxon>
    </lineage>
</organism>
<reference evidence="6 7" key="1">
    <citation type="submission" date="2016-08" db="EMBL/GenBank/DDBJ databases">
        <authorList>
            <person name="Seilhamer J.J."/>
        </authorList>
    </citation>
    <scope>NUCLEOTIDE SEQUENCE [LARGE SCALE GENOMIC DNA]</scope>
    <source>
        <strain evidence="6">M3/6</strain>
    </source>
</reference>
<dbReference type="RefSeq" id="WP_083710926.1">
    <property type="nucleotide sequence ID" value="NZ_LT605205.1"/>
</dbReference>
<evidence type="ECO:0000313" key="6">
    <source>
        <dbReference type="EMBL" id="SCD19740.1"/>
    </source>
</evidence>
<dbReference type="Proteomes" id="UP000187464">
    <property type="component" value="Chromosome I"/>
</dbReference>
<dbReference type="GO" id="GO:0004650">
    <property type="term" value="F:polygalacturonase activity"/>
    <property type="evidence" value="ECO:0007669"/>
    <property type="project" value="InterPro"/>
</dbReference>
<keyword evidence="5" id="KW-0732">Signal</keyword>
<keyword evidence="7" id="KW-1185">Reference proteome</keyword>
<dbReference type="GO" id="GO:0005975">
    <property type="term" value="P:carbohydrate metabolic process"/>
    <property type="evidence" value="ECO:0007669"/>
    <property type="project" value="InterPro"/>
</dbReference>
<evidence type="ECO:0000256" key="1">
    <source>
        <dbReference type="ARBA" id="ARBA00008834"/>
    </source>
</evidence>
<gene>
    <name evidence="6" type="ORF">PSM36_0914</name>
</gene>
<dbReference type="EC" id="3.2.1.82" evidence="6"/>
<dbReference type="EMBL" id="LT605205">
    <property type="protein sequence ID" value="SCD19740.1"/>
    <property type="molecule type" value="Genomic_DNA"/>
</dbReference>
<keyword evidence="3 4" id="KW-0326">Glycosidase</keyword>
<accession>A0A1R3SXQ6</accession>
<evidence type="ECO:0000256" key="4">
    <source>
        <dbReference type="RuleBase" id="RU361169"/>
    </source>
</evidence>
<dbReference type="KEGG" id="psac:PSM36_0914"/>
<dbReference type="Pfam" id="PF00295">
    <property type="entry name" value="Glyco_hydro_28"/>
    <property type="match status" value="1"/>
</dbReference>
<dbReference type="SUPFAM" id="SSF51126">
    <property type="entry name" value="Pectin lyase-like"/>
    <property type="match status" value="1"/>
</dbReference>
<dbReference type="STRING" id="1642647.PSM36_0914"/>
<protein>
    <submittedName>
        <fullName evidence="6">Exo-poly-alpha-galacturonosidase</fullName>
        <ecNumber evidence="6">3.2.1.82</ecNumber>
    </submittedName>
</protein>
<evidence type="ECO:0000313" key="7">
    <source>
        <dbReference type="Proteomes" id="UP000187464"/>
    </source>
</evidence>
<evidence type="ECO:0000256" key="2">
    <source>
        <dbReference type="ARBA" id="ARBA00022801"/>
    </source>
</evidence>
<comment type="similarity">
    <text evidence="1 4">Belongs to the glycosyl hydrolase 28 family.</text>
</comment>
<keyword evidence="2 4" id="KW-0378">Hydrolase</keyword>
<dbReference type="PANTHER" id="PTHR31339:SF9">
    <property type="entry name" value="PLASMIN AND FIBRONECTIN-BINDING PROTEIN A"/>
    <property type="match status" value="1"/>
</dbReference>
<name>A0A1R3SXQ6_9BACT</name>
<feature type="chain" id="PRO_5012367872" evidence="5">
    <location>
        <begin position="20"/>
        <end position="444"/>
    </location>
</feature>
<feature type="signal peptide" evidence="5">
    <location>
        <begin position="1"/>
        <end position="19"/>
    </location>
</feature>
<dbReference type="AlphaFoldDB" id="A0A1R3SXQ6"/>
<dbReference type="InterPro" id="IPR000743">
    <property type="entry name" value="Glyco_hydro_28"/>
</dbReference>
<dbReference type="GO" id="GO:0033917">
    <property type="term" value="F:exo-poly-alpha-galacturonosidase activity"/>
    <property type="evidence" value="ECO:0007669"/>
    <property type="project" value="UniProtKB-EC"/>
</dbReference>
<dbReference type="Gene3D" id="2.160.20.10">
    <property type="entry name" value="Single-stranded right-handed beta-helix, Pectin lyase-like"/>
    <property type="match status" value="1"/>
</dbReference>
<dbReference type="InterPro" id="IPR051801">
    <property type="entry name" value="GH28_Enzymes"/>
</dbReference>
<dbReference type="PANTHER" id="PTHR31339">
    <property type="entry name" value="PECTIN LYASE-RELATED"/>
    <property type="match status" value="1"/>
</dbReference>
<evidence type="ECO:0000256" key="3">
    <source>
        <dbReference type="ARBA" id="ARBA00023295"/>
    </source>
</evidence>
<evidence type="ECO:0000256" key="5">
    <source>
        <dbReference type="SAM" id="SignalP"/>
    </source>
</evidence>
<proteinExistence type="inferred from homology"/>
<dbReference type="InterPro" id="IPR012334">
    <property type="entry name" value="Pectin_lyas_fold"/>
</dbReference>